<protein>
    <recommendedName>
        <fullName evidence="2">Ig-like domain-containing protein</fullName>
    </recommendedName>
</protein>
<reference evidence="3" key="1">
    <citation type="journal article" date="2021" name="Sci. Adv.">
        <title>The American lobster genome reveals insights on longevity, neural, and immune adaptations.</title>
        <authorList>
            <person name="Polinski J.M."/>
            <person name="Zimin A.V."/>
            <person name="Clark K.F."/>
            <person name="Kohn A.B."/>
            <person name="Sadowski N."/>
            <person name="Timp W."/>
            <person name="Ptitsyn A."/>
            <person name="Khanna P."/>
            <person name="Romanova D.Y."/>
            <person name="Williams P."/>
            <person name="Greenwood S.J."/>
            <person name="Moroz L.L."/>
            <person name="Walt D.R."/>
            <person name="Bodnar A.G."/>
        </authorList>
    </citation>
    <scope>NUCLEOTIDE SEQUENCE</scope>
    <source>
        <strain evidence="3">GMGI-L3</strain>
    </source>
</reference>
<sequence>MSGNMAWLVMVVVFSVCCCREAKAIPASGLLKLTPSKDLPRIQDGNLPVPLLTCSFVSCDALNIPLNSSISQWDYYIGWDMPQAAKDDPGVFVIGNKFQMPQSHLVLTNFTSNLTGKYTCQLFFRKTFIDDVTINLSLSSTEATRKCNNHTNT</sequence>
<dbReference type="PROSITE" id="PS50835">
    <property type="entry name" value="IG_LIKE"/>
    <property type="match status" value="1"/>
</dbReference>
<organism evidence="3 4">
    <name type="scientific">Homarus americanus</name>
    <name type="common">American lobster</name>
    <dbReference type="NCBI Taxonomy" id="6706"/>
    <lineage>
        <taxon>Eukaryota</taxon>
        <taxon>Metazoa</taxon>
        <taxon>Ecdysozoa</taxon>
        <taxon>Arthropoda</taxon>
        <taxon>Crustacea</taxon>
        <taxon>Multicrustacea</taxon>
        <taxon>Malacostraca</taxon>
        <taxon>Eumalacostraca</taxon>
        <taxon>Eucarida</taxon>
        <taxon>Decapoda</taxon>
        <taxon>Pleocyemata</taxon>
        <taxon>Astacidea</taxon>
        <taxon>Nephropoidea</taxon>
        <taxon>Nephropidae</taxon>
        <taxon>Homarus</taxon>
    </lineage>
</organism>
<name>A0A8J5JJR5_HOMAM</name>
<feature type="domain" description="Ig-like" evidence="2">
    <location>
        <begin position="35"/>
        <end position="122"/>
    </location>
</feature>
<gene>
    <name evidence="3" type="ORF">Hamer_G022426</name>
</gene>
<dbReference type="EMBL" id="JAHLQT010032177">
    <property type="protein sequence ID" value="KAG7159812.1"/>
    <property type="molecule type" value="Genomic_DNA"/>
</dbReference>
<dbReference type="AlphaFoldDB" id="A0A8J5JJR5"/>
<comment type="caution">
    <text evidence="3">The sequence shown here is derived from an EMBL/GenBank/DDBJ whole genome shotgun (WGS) entry which is preliminary data.</text>
</comment>
<keyword evidence="1" id="KW-0732">Signal</keyword>
<feature type="chain" id="PRO_5035213420" description="Ig-like domain-containing protein" evidence="1">
    <location>
        <begin position="25"/>
        <end position="153"/>
    </location>
</feature>
<feature type="signal peptide" evidence="1">
    <location>
        <begin position="1"/>
        <end position="24"/>
    </location>
</feature>
<proteinExistence type="predicted"/>
<evidence type="ECO:0000259" key="2">
    <source>
        <dbReference type="PROSITE" id="PS50835"/>
    </source>
</evidence>
<dbReference type="InterPro" id="IPR007110">
    <property type="entry name" value="Ig-like_dom"/>
</dbReference>
<accession>A0A8J5JJR5</accession>
<keyword evidence="4" id="KW-1185">Reference proteome</keyword>
<evidence type="ECO:0000256" key="1">
    <source>
        <dbReference type="SAM" id="SignalP"/>
    </source>
</evidence>
<evidence type="ECO:0000313" key="3">
    <source>
        <dbReference type="EMBL" id="KAG7159812.1"/>
    </source>
</evidence>
<dbReference type="Proteomes" id="UP000747542">
    <property type="component" value="Unassembled WGS sequence"/>
</dbReference>
<dbReference type="OrthoDB" id="6371379at2759"/>
<evidence type="ECO:0000313" key="4">
    <source>
        <dbReference type="Proteomes" id="UP000747542"/>
    </source>
</evidence>